<comment type="catalytic activity">
    <reaction evidence="11">
        <text>2 superoxide + 2 H(+) = H2O2 + O2</text>
        <dbReference type="Rhea" id="RHEA:20696"/>
        <dbReference type="ChEBI" id="CHEBI:15378"/>
        <dbReference type="ChEBI" id="CHEBI:15379"/>
        <dbReference type="ChEBI" id="CHEBI:16240"/>
        <dbReference type="ChEBI" id="CHEBI:18421"/>
        <dbReference type="EC" id="1.15.1.1"/>
    </reaction>
</comment>
<comment type="cofactor">
    <cofactor evidence="2">
        <name>Zn(2+)</name>
        <dbReference type="ChEBI" id="CHEBI:29105"/>
    </cofactor>
</comment>
<evidence type="ECO:0000256" key="8">
    <source>
        <dbReference type="ARBA" id="ARBA00023002"/>
    </source>
</evidence>
<protein>
    <recommendedName>
        <fullName evidence="4">superoxide dismutase</fullName>
        <ecNumber evidence="4">1.15.1.1</ecNumber>
    </recommendedName>
</protein>
<keyword evidence="9" id="KW-0186">Copper</keyword>
<dbReference type="KEGG" id="vg:39105889"/>
<evidence type="ECO:0000256" key="2">
    <source>
        <dbReference type="ARBA" id="ARBA00001947"/>
    </source>
</evidence>
<dbReference type="EMBL" id="KX855660">
    <property type="protein sequence ID" value="AQQ80325.1"/>
    <property type="molecule type" value="Genomic_DNA"/>
</dbReference>
<proteinExistence type="inferred from homology"/>
<evidence type="ECO:0000256" key="7">
    <source>
        <dbReference type="ARBA" id="ARBA00022862"/>
    </source>
</evidence>
<dbReference type="InterPro" id="IPR024134">
    <property type="entry name" value="SOD_Cu/Zn_/chaperone"/>
</dbReference>
<reference evidence="13 14" key="1">
    <citation type="journal article" date="2017" name="PLoS ONE">
        <title>The Complete Genome Sequence of a Second Distinct Betabaculovirus from the True Armyworm, Mythimna unipuncta.</title>
        <authorList>
            <person name="Harrison R.L."/>
            <person name="Rowley D.L."/>
            <person name="Mowery J."/>
            <person name="Bauchan G.R."/>
            <person name="Theilmann D.A."/>
            <person name="Rohrmann G.F."/>
            <person name="Erlandson M.A."/>
        </authorList>
    </citation>
    <scope>NUCLEOTIDE SEQUENCE [LARGE SCALE GENOMIC DNA]</scope>
    <source>
        <strain evidence="13">MyunGV#8</strain>
    </source>
</reference>
<dbReference type="PANTHER" id="PTHR10003">
    <property type="entry name" value="SUPEROXIDE DISMUTASE CU-ZN -RELATED"/>
    <property type="match status" value="1"/>
</dbReference>
<feature type="domain" description="Superoxide dismutase copper/zinc binding" evidence="12">
    <location>
        <begin position="12"/>
        <end position="147"/>
    </location>
</feature>
<evidence type="ECO:0000256" key="6">
    <source>
        <dbReference type="ARBA" id="ARBA00022833"/>
    </source>
</evidence>
<keyword evidence="6" id="KW-0862">Zinc</keyword>
<organism evidence="13 14">
    <name type="scientific">Betabaculovirus altermyunipunctae</name>
    <dbReference type="NCBI Taxonomy" id="3051996"/>
    <lineage>
        <taxon>Viruses</taxon>
        <taxon>Viruses incertae sedis</taxon>
        <taxon>Naldaviricetes</taxon>
        <taxon>Lefavirales</taxon>
        <taxon>Baculoviridae</taxon>
        <taxon>Betabaculovirus</taxon>
    </lineage>
</organism>
<dbReference type="FunFam" id="2.60.40.200:FF:000013">
    <property type="entry name" value="Superoxide dismutase [Cu-Zn]"/>
    <property type="match status" value="1"/>
</dbReference>
<dbReference type="PRINTS" id="PR00068">
    <property type="entry name" value="CUZNDISMTASE"/>
</dbReference>
<dbReference type="EC" id="1.15.1.1" evidence="4"/>
<sequence>MKFAKAVLAGDVRGHVTFQQADANAMVRIRGALHGLPYGCHGIHIHEFGDTSNGCTSAGEHLNPFGQPHGGPASPRRHLGDLGNVCSDGSTVTLFDTFDAMLSLFGPHNILGRSIVVHAMEDDFGLGDDEQSKITGNSGSRLGCGIIGVSNH</sequence>
<dbReference type="RefSeq" id="YP_009345776.1">
    <property type="nucleotide sequence ID" value="NC_033780.2"/>
</dbReference>
<dbReference type="Proteomes" id="UP000203651">
    <property type="component" value="Segment"/>
</dbReference>
<dbReference type="GeneID" id="39105889"/>
<keyword evidence="5" id="KW-0479">Metal-binding</keyword>
<evidence type="ECO:0000256" key="9">
    <source>
        <dbReference type="ARBA" id="ARBA00023008"/>
    </source>
</evidence>
<evidence type="ECO:0000256" key="5">
    <source>
        <dbReference type="ARBA" id="ARBA00022723"/>
    </source>
</evidence>
<dbReference type="Pfam" id="PF00080">
    <property type="entry name" value="Sod_Cu"/>
    <property type="match status" value="1"/>
</dbReference>
<evidence type="ECO:0000313" key="14">
    <source>
        <dbReference type="Proteomes" id="UP000203651"/>
    </source>
</evidence>
<evidence type="ECO:0000256" key="1">
    <source>
        <dbReference type="ARBA" id="ARBA00001935"/>
    </source>
</evidence>
<dbReference type="CDD" id="cd00305">
    <property type="entry name" value="Cu-Zn_Superoxide_Dismutase"/>
    <property type="match status" value="1"/>
</dbReference>
<evidence type="ECO:0000313" key="13">
    <source>
        <dbReference type="EMBL" id="AQQ80325.1"/>
    </source>
</evidence>
<dbReference type="InterPro" id="IPR001424">
    <property type="entry name" value="SOD_Cu_Zn_dom"/>
</dbReference>
<accession>A0A1S5YE61</accession>
<dbReference type="InterPro" id="IPR036423">
    <property type="entry name" value="SOD-like_Cu/Zn_dom_sf"/>
</dbReference>
<keyword evidence="14" id="KW-1185">Reference proteome</keyword>
<dbReference type="InterPro" id="IPR018152">
    <property type="entry name" value="SOD_Cu/Zn_BS"/>
</dbReference>
<evidence type="ECO:0000259" key="12">
    <source>
        <dbReference type="Pfam" id="PF00080"/>
    </source>
</evidence>
<comment type="similarity">
    <text evidence="3">Belongs to the Cu-Zn superoxide dismutase family.</text>
</comment>
<keyword evidence="8" id="KW-0560">Oxidoreductase</keyword>
<evidence type="ECO:0000256" key="11">
    <source>
        <dbReference type="ARBA" id="ARBA00049204"/>
    </source>
</evidence>
<keyword evidence="10" id="KW-1015">Disulfide bond</keyword>
<dbReference type="PROSITE" id="PS00087">
    <property type="entry name" value="SOD_CU_ZN_1"/>
    <property type="match status" value="1"/>
</dbReference>
<dbReference type="GO" id="GO:0004784">
    <property type="term" value="F:superoxide dismutase activity"/>
    <property type="evidence" value="ECO:0007669"/>
    <property type="project" value="UniProtKB-EC"/>
</dbReference>
<keyword evidence="7" id="KW-0049">Antioxidant</keyword>
<name>A0A1S5YE61_9BBAC</name>
<dbReference type="SMR" id="A0A1S5YE61"/>
<dbReference type="SUPFAM" id="SSF49329">
    <property type="entry name" value="Cu,Zn superoxide dismutase-like"/>
    <property type="match status" value="1"/>
</dbReference>
<evidence type="ECO:0000256" key="4">
    <source>
        <dbReference type="ARBA" id="ARBA00012682"/>
    </source>
</evidence>
<evidence type="ECO:0000256" key="3">
    <source>
        <dbReference type="ARBA" id="ARBA00010457"/>
    </source>
</evidence>
<dbReference type="GO" id="GO:0005507">
    <property type="term" value="F:copper ion binding"/>
    <property type="evidence" value="ECO:0007669"/>
    <property type="project" value="InterPro"/>
</dbReference>
<evidence type="ECO:0000256" key="10">
    <source>
        <dbReference type="ARBA" id="ARBA00023157"/>
    </source>
</evidence>
<dbReference type="PROSITE" id="PS00332">
    <property type="entry name" value="SOD_CU_ZN_2"/>
    <property type="match status" value="1"/>
</dbReference>
<dbReference type="Gene3D" id="2.60.40.200">
    <property type="entry name" value="Superoxide dismutase, copper/zinc binding domain"/>
    <property type="match status" value="1"/>
</dbReference>
<comment type="cofactor">
    <cofactor evidence="1">
        <name>Cu cation</name>
        <dbReference type="ChEBI" id="CHEBI:23378"/>
    </cofactor>
</comment>